<dbReference type="Gene3D" id="3.40.50.2300">
    <property type="match status" value="1"/>
</dbReference>
<keyword evidence="1 5" id="KW-0597">Phosphoprotein</keyword>
<evidence type="ECO:0000256" key="1">
    <source>
        <dbReference type="ARBA" id="ARBA00022553"/>
    </source>
</evidence>
<evidence type="ECO:0000256" key="4">
    <source>
        <dbReference type="ARBA" id="ARBA00023163"/>
    </source>
</evidence>
<evidence type="ECO:0000256" key="2">
    <source>
        <dbReference type="ARBA" id="ARBA00023015"/>
    </source>
</evidence>
<dbReference type="PRINTS" id="PR00038">
    <property type="entry name" value="HTHLUXR"/>
</dbReference>
<dbReference type="InterPro" id="IPR001789">
    <property type="entry name" value="Sig_transdc_resp-reg_receiver"/>
</dbReference>
<evidence type="ECO:0000256" key="3">
    <source>
        <dbReference type="ARBA" id="ARBA00023125"/>
    </source>
</evidence>
<accession>A0ABW2TWR5</accession>
<dbReference type="SUPFAM" id="SSF46894">
    <property type="entry name" value="C-terminal effector domain of the bipartite response regulators"/>
    <property type="match status" value="1"/>
</dbReference>
<evidence type="ECO:0000256" key="5">
    <source>
        <dbReference type="PROSITE-ProRule" id="PRU00169"/>
    </source>
</evidence>
<dbReference type="InterPro" id="IPR011006">
    <property type="entry name" value="CheY-like_superfamily"/>
</dbReference>
<dbReference type="SUPFAM" id="SSF52172">
    <property type="entry name" value="CheY-like"/>
    <property type="match status" value="1"/>
</dbReference>
<keyword evidence="9" id="KW-1185">Reference proteome</keyword>
<organism evidence="8 9">
    <name type="scientific">Actinokineospora soli</name>
    <dbReference type="NCBI Taxonomy" id="1048753"/>
    <lineage>
        <taxon>Bacteria</taxon>
        <taxon>Bacillati</taxon>
        <taxon>Actinomycetota</taxon>
        <taxon>Actinomycetes</taxon>
        <taxon>Pseudonocardiales</taxon>
        <taxon>Pseudonocardiaceae</taxon>
        <taxon>Actinokineospora</taxon>
    </lineage>
</organism>
<dbReference type="PANTHER" id="PTHR43214:SF24">
    <property type="entry name" value="TRANSCRIPTIONAL REGULATORY PROTEIN NARL-RELATED"/>
    <property type="match status" value="1"/>
</dbReference>
<keyword evidence="2" id="KW-0805">Transcription regulation</keyword>
<feature type="modified residue" description="4-aspartylphosphate" evidence="5">
    <location>
        <position position="54"/>
    </location>
</feature>
<dbReference type="EMBL" id="JBHTEY010000004">
    <property type="protein sequence ID" value="MFC7617911.1"/>
    <property type="molecule type" value="Genomic_DNA"/>
</dbReference>
<dbReference type="InterPro" id="IPR016032">
    <property type="entry name" value="Sig_transdc_resp-reg_C-effctor"/>
</dbReference>
<dbReference type="InterPro" id="IPR058245">
    <property type="entry name" value="NreC/VraR/RcsB-like_REC"/>
</dbReference>
<comment type="caution">
    <text evidence="8">The sequence shown here is derived from an EMBL/GenBank/DDBJ whole genome shotgun (WGS) entry which is preliminary data.</text>
</comment>
<dbReference type="Proteomes" id="UP001596512">
    <property type="component" value="Unassembled WGS sequence"/>
</dbReference>
<evidence type="ECO:0000313" key="8">
    <source>
        <dbReference type="EMBL" id="MFC7617911.1"/>
    </source>
</evidence>
<evidence type="ECO:0000313" key="9">
    <source>
        <dbReference type="Proteomes" id="UP001596512"/>
    </source>
</evidence>
<dbReference type="InterPro" id="IPR000792">
    <property type="entry name" value="Tscrpt_reg_LuxR_C"/>
</dbReference>
<evidence type="ECO:0000259" key="7">
    <source>
        <dbReference type="PROSITE" id="PS50110"/>
    </source>
</evidence>
<name>A0ABW2TWR5_9PSEU</name>
<dbReference type="Pfam" id="PF00072">
    <property type="entry name" value="Response_reg"/>
    <property type="match status" value="1"/>
</dbReference>
<dbReference type="SMART" id="SM00448">
    <property type="entry name" value="REC"/>
    <property type="match status" value="1"/>
</dbReference>
<feature type="domain" description="HTH luxR-type" evidence="6">
    <location>
        <begin position="148"/>
        <end position="213"/>
    </location>
</feature>
<dbReference type="CDD" id="cd06170">
    <property type="entry name" value="LuxR_C_like"/>
    <property type="match status" value="1"/>
</dbReference>
<dbReference type="PROSITE" id="PS00622">
    <property type="entry name" value="HTH_LUXR_1"/>
    <property type="match status" value="1"/>
</dbReference>
<dbReference type="InterPro" id="IPR039420">
    <property type="entry name" value="WalR-like"/>
</dbReference>
<keyword evidence="3" id="KW-0238">DNA-binding</keyword>
<dbReference type="PANTHER" id="PTHR43214">
    <property type="entry name" value="TWO-COMPONENT RESPONSE REGULATOR"/>
    <property type="match status" value="1"/>
</dbReference>
<dbReference type="SMART" id="SM00421">
    <property type="entry name" value="HTH_LUXR"/>
    <property type="match status" value="1"/>
</dbReference>
<feature type="domain" description="Response regulatory" evidence="7">
    <location>
        <begin position="3"/>
        <end position="121"/>
    </location>
</feature>
<evidence type="ECO:0000259" key="6">
    <source>
        <dbReference type="PROSITE" id="PS50043"/>
    </source>
</evidence>
<protein>
    <submittedName>
        <fullName evidence="8">Response regulator</fullName>
    </submittedName>
</protein>
<gene>
    <name evidence="8" type="ORF">ACFQV2_35390</name>
</gene>
<dbReference type="Pfam" id="PF00196">
    <property type="entry name" value="GerE"/>
    <property type="match status" value="1"/>
</dbReference>
<dbReference type="PROSITE" id="PS50110">
    <property type="entry name" value="RESPONSE_REGULATORY"/>
    <property type="match status" value="1"/>
</dbReference>
<keyword evidence="4" id="KW-0804">Transcription</keyword>
<proteinExistence type="predicted"/>
<reference evidence="9" key="1">
    <citation type="journal article" date="2019" name="Int. J. Syst. Evol. Microbiol.">
        <title>The Global Catalogue of Microorganisms (GCM) 10K type strain sequencing project: providing services to taxonomists for standard genome sequencing and annotation.</title>
        <authorList>
            <consortium name="The Broad Institute Genomics Platform"/>
            <consortium name="The Broad Institute Genome Sequencing Center for Infectious Disease"/>
            <person name="Wu L."/>
            <person name="Ma J."/>
        </authorList>
    </citation>
    <scope>NUCLEOTIDE SEQUENCE [LARGE SCALE GENOMIC DNA]</scope>
    <source>
        <strain evidence="9">JCM 17695</strain>
    </source>
</reference>
<dbReference type="CDD" id="cd17535">
    <property type="entry name" value="REC_NarL-like"/>
    <property type="match status" value="1"/>
</dbReference>
<sequence length="229" mass="23926">MLKVLVVDDQILIRAGLAALLRAAPGLEVVGEAASGAEAVALAAATEPDVVLMDIAMPGMSGVTATERIIAARPDHPPRVLVLTTFDLDEYVYGALRAGAHGFLLKDAAPEQLLAAVHAVATGDMLFAPAVTRRLVEAFAPPPDDADPAPDLRALTAREVEVLRLVGTGISNTEIATRLTVSDSTVKTHLNRVMTKLGLTSRAQAVVIAYDTGLVTPAAGEPRGRQSRD</sequence>
<dbReference type="PROSITE" id="PS50043">
    <property type="entry name" value="HTH_LUXR_2"/>
    <property type="match status" value="1"/>
</dbReference>